<keyword evidence="1" id="KW-1133">Transmembrane helix</keyword>
<protein>
    <submittedName>
        <fullName evidence="2">Uncharacterized protein</fullName>
    </submittedName>
</protein>
<dbReference type="AlphaFoldDB" id="A0ABD1BTQ5"/>
<accession>A0ABD1BTQ5</accession>
<reference evidence="2 3" key="1">
    <citation type="submission" date="2024-04" db="EMBL/GenBank/DDBJ databases">
        <title>Genome assembly C_amara_ONT_v2.</title>
        <authorList>
            <person name="Yant L."/>
            <person name="Moore C."/>
            <person name="Slenker M."/>
        </authorList>
    </citation>
    <scope>NUCLEOTIDE SEQUENCE [LARGE SCALE GENOMIC DNA]</scope>
    <source>
        <tissue evidence="2">Leaf</tissue>
    </source>
</reference>
<feature type="transmembrane region" description="Helical" evidence="1">
    <location>
        <begin position="77"/>
        <end position="99"/>
    </location>
</feature>
<keyword evidence="1" id="KW-0472">Membrane</keyword>
<evidence type="ECO:0000256" key="1">
    <source>
        <dbReference type="SAM" id="Phobius"/>
    </source>
</evidence>
<proteinExistence type="predicted"/>
<gene>
    <name evidence="2" type="ORF">V5N11_003272</name>
</gene>
<evidence type="ECO:0000313" key="3">
    <source>
        <dbReference type="Proteomes" id="UP001558713"/>
    </source>
</evidence>
<dbReference type="EMBL" id="JBANAX010000150">
    <property type="protein sequence ID" value="KAL1220563.1"/>
    <property type="molecule type" value="Genomic_DNA"/>
</dbReference>
<sequence>MLKDAQGREQFLEGSKGNVAVEYFKELFSSTQPQNFEDFLEGLPPRVTETMNASLTAPVYTEEIKKAAFGIKGGSSVYSGCFTDIFTNVVGALLVLALFRRFKVSFAHQFFLQNGITLRFFCYQR</sequence>
<dbReference type="Proteomes" id="UP001558713">
    <property type="component" value="Unassembled WGS sequence"/>
</dbReference>
<name>A0ABD1BTQ5_CARAN</name>
<keyword evidence="1" id="KW-0812">Transmembrane</keyword>
<comment type="caution">
    <text evidence="2">The sequence shown here is derived from an EMBL/GenBank/DDBJ whole genome shotgun (WGS) entry which is preliminary data.</text>
</comment>
<keyword evidence="3" id="KW-1185">Reference proteome</keyword>
<organism evidence="2 3">
    <name type="scientific">Cardamine amara subsp. amara</name>
    <dbReference type="NCBI Taxonomy" id="228776"/>
    <lineage>
        <taxon>Eukaryota</taxon>
        <taxon>Viridiplantae</taxon>
        <taxon>Streptophyta</taxon>
        <taxon>Embryophyta</taxon>
        <taxon>Tracheophyta</taxon>
        <taxon>Spermatophyta</taxon>
        <taxon>Magnoliopsida</taxon>
        <taxon>eudicotyledons</taxon>
        <taxon>Gunneridae</taxon>
        <taxon>Pentapetalae</taxon>
        <taxon>rosids</taxon>
        <taxon>malvids</taxon>
        <taxon>Brassicales</taxon>
        <taxon>Brassicaceae</taxon>
        <taxon>Cardamineae</taxon>
        <taxon>Cardamine</taxon>
    </lineage>
</organism>
<evidence type="ECO:0000313" key="2">
    <source>
        <dbReference type="EMBL" id="KAL1220563.1"/>
    </source>
</evidence>